<sequence length="193" mass="21276">MVPSSLAARGGAWRQGEESGCRGRGLAARGRAVLKNSAAVSCFCFFLLLFVKLLQDFYLFRMAWVEYLKQMTDMGPKMKAAAIHGHDGSLWATSPNFNLSVEEVNGFQRDGSMLFQTGLRLAGVKYVVLQNNLKDDSNPFMAVKTSGEAELCNGCIYKTKKAFLICIGAPTTPGGAINEIVYKLYDYLTKLDY</sequence>
<evidence type="ECO:0000256" key="1">
    <source>
        <dbReference type="ARBA" id="ARBA00010058"/>
    </source>
</evidence>
<dbReference type="SMART" id="SM00392">
    <property type="entry name" value="PROF"/>
    <property type="match status" value="1"/>
</dbReference>
<dbReference type="InterPro" id="IPR048278">
    <property type="entry name" value="PFN"/>
</dbReference>
<feature type="region of interest" description="Disordered" evidence="3">
    <location>
        <begin position="1"/>
        <end position="20"/>
    </location>
</feature>
<dbReference type="AlphaFoldDB" id="A0AAV2KPG4"/>
<protein>
    <recommendedName>
        <fullName evidence="2">Profilin</fullName>
    </recommendedName>
</protein>
<dbReference type="Pfam" id="PF00235">
    <property type="entry name" value="Profilin"/>
    <property type="match status" value="1"/>
</dbReference>
<dbReference type="InterPro" id="IPR036140">
    <property type="entry name" value="PFN_sf"/>
</dbReference>
<organism evidence="5 6">
    <name type="scientific">Knipowitschia caucasica</name>
    <name type="common">Caucasian dwarf goby</name>
    <name type="synonym">Pomatoschistus caucasicus</name>
    <dbReference type="NCBI Taxonomy" id="637954"/>
    <lineage>
        <taxon>Eukaryota</taxon>
        <taxon>Metazoa</taxon>
        <taxon>Chordata</taxon>
        <taxon>Craniata</taxon>
        <taxon>Vertebrata</taxon>
        <taxon>Euteleostomi</taxon>
        <taxon>Actinopterygii</taxon>
        <taxon>Neopterygii</taxon>
        <taxon>Teleostei</taxon>
        <taxon>Neoteleostei</taxon>
        <taxon>Acanthomorphata</taxon>
        <taxon>Gobiaria</taxon>
        <taxon>Gobiiformes</taxon>
        <taxon>Gobioidei</taxon>
        <taxon>Gobiidae</taxon>
        <taxon>Gobiinae</taxon>
        <taxon>Knipowitschia</taxon>
    </lineage>
</organism>
<dbReference type="PANTHER" id="PTHR11604">
    <property type="entry name" value="PROFILIN"/>
    <property type="match status" value="1"/>
</dbReference>
<dbReference type="Proteomes" id="UP001497482">
    <property type="component" value="Chromosome 19"/>
</dbReference>
<dbReference type="EMBL" id="OZ035841">
    <property type="protein sequence ID" value="CAL1589939.1"/>
    <property type="molecule type" value="Genomic_DNA"/>
</dbReference>
<dbReference type="PANTHER" id="PTHR11604:SF49">
    <property type="entry name" value="PROFILIN-2"/>
    <property type="match status" value="1"/>
</dbReference>
<proteinExistence type="inferred from homology"/>
<evidence type="ECO:0000256" key="2">
    <source>
        <dbReference type="RuleBase" id="RU003909"/>
    </source>
</evidence>
<dbReference type="Gene3D" id="3.30.450.30">
    <property type="entry name" value="Dynein light chain 2a, cytoplasmic"/>
    <property type="match status" value="1"/>
</dbReference>
<evidence type="ECO:0000313" key="6">
    <source>
        <dbReference type="Proteomes" id="UP001497482"/>
    </source>
</evidence>
<keyword evidence="4" id="KW-1133">Transmembrane helix</keyword>
<gene>
    <name evidence="5" type="ORF">KC01_LOCUS19527</name>
</gene>
<evidence type="ECO:0000313" key="5">
    <source>
        <dbReference type="EMBL" id="CAL1589939.1"/>
    </source>
</evidence>
<evidence type="ECO:0000256" key="3">
    <source>
        <dbReference type="SAM" id="MobiDB-lite"/>
    </source>
</evidence>
<dbReference type="InterPro" id="IPR005455">
    <property type="entry name" value="PFN_euk"/>
</dbReference>
<dbReference type="SUPFAM" id="SSF55770">
    <property type="entry name" value="Profilin (actin-binding protein)"/>
    <property type="match status" value="1"/>
</dbReference>
<dbReference type="GO" id="GO:0003785">
    <property type="term" value="F:actin monomer binding"/>
    <property type="evidence" value="ECO:0007669"/>
    <property type="project" value="TreeGrafter"/>
</dbReference>
<keyword evidence="4" id="KW-0472">Membrane</keyword>
<accession>A0AAV2KPG4</accession>
<keyword evidence="4" id="KW-0812">Transmembrane</keyword>
<comment type="similarity">
    <text evidence="1 2">Belongs to the profilin family.</text>
</comment>
<name>A0AAV2KPG4_KNICA</name>
<dbReference type="PRINTS" id="PR00392">
    <property type="entry name" value="PROFILIN"/>
</dbReference>
<keyword evidence="2" id="KW-0009">Actin-binding</keyword>
<feature type="transmembrane region" description="Helical" evidence="4">
    <location>
        <begin position="38"/>
        <end position="60"/>
    </location>
</feature>
<keyword evidence="6" id="KW-1185">Reference proteome</keyword>
<evidence type="ECO:0000256" key="4">
    <source>
        <dbReference type="SAM" id="Phobius"/>
    </source>
</evidence>
<reference evidence="5 6" key="1">
    <citation type="submission" date="2024-04" db="EMBL/GenBank/DDBJ databases">
        <authorList>
            <person name="Waldvogel A.-M."/>
            <person name="Schoenle A."/>
        </authorList>
    </citation>
    <scope>NUCLEOTIDE SEQUENCE [LARGE SCALE GENOMIC DNA]</scope>
</reference>
<dbReference type="GO" id="GO:0005938">
    <property type="term" value="C:cell cortex"/>
    <property type="evidence" value="ECO:0007669"/>
    <property type="project" value="TreeGrafter"/>
</dbReference>